<gene>
    <name evidence="1" type="ORF">Ahy_B09g099982</name>
</gene>
<comment type="caution">
    <text evidence="1">The sequence shown here is derived from an EMBL/GenBank/DDBJ whole genome shotgun (WGS) entry which is preliminary data.</text>
</comment>
<dbReference type="STRING" id="3818.A0A444XVB9"/>
<evidence type="ECO:0000313" key="2">
    <source>
        <dbReference type="Proteomes" id="UP000289738"/>
    </source>
</evidence>
<dbReference type="EMBL" id="SDMP01000019">
    <property type="protein sequence ID" value="RYQ93740.1"/>
    <property type="molecule type" value="Genomic_DNA"/>
</dbReference>
<dbReference type="AlphaFoldDB" id="A0A444XVB9"/>
<name>A0A444XVB9_ARAHY</name>
<dbReference type="PANTHER" id="PTHR31439:SF7">
    <property type="entry name" value="EXPRESSED PROTEIN"/>
    <property type="match status" value="1"/>
</dbReference>
<protein>
    <submittedName>
        <fullName evidence="1">Uncharacterized protein</fullName>
    </submittedName>
</protein>
<sequence length="535" mass="60045">MDVWLWISDLPNSAEWDESDSVPTFELASSGLGTEEDPTRSIELKAERTSGSDSEAAVTFTVCLQGFHPFNAEKPLWVSEKCQLSAENPFLPLLLQLLQEIISNSPTAHDSTCPRSQLQKLKPEPISWIMDSHTPESLSMFFNLVLTMRLFWLCAFDAPSEAGSLYFQSLLAPTLETASSKLASVLRTFFITVGVDTELCFMRTLGFIIAKWCIIREMGVGLQTLLVPPPQVRNPRFSYSAESNGLWILKGYAPVMTMKLARSNGQKSQFPGIDAKESILRYTMAHQQLEAHVQIEYTVGFRDGFIQVRARVDNIRLHVARLGFGQNDDVAEFLEEKHFPSRVRVWVGPEIGATYVSGLSLGRSTENREREVEVQKIVKGDFEKSQVSNVRASTRSARRTHTKSWRMDQDSEGNAAIFDAVLYDNATGHEVASWKPTGPTGDDPFHGLRGRYVGSNRAFNKSGSVVIAGDEYGEEVGWRLSKDMEGSVLKWRIGGEFWVSYLPNRAKGSHFETRYIEWCDEVDLPLIKSASMHHA</sequence>
<keyword evidence="2" id="KW-1185">Reference proteome</keyword>
<dbReference type="Proteomes" id="UP000289738">
    <property type="component" value="Chromosome B09"/>
</dbReference>
<dbReference type="OrthoDB" id="1852153at2759"/>
<evidence type="ECO:0000313" key="1">
    <source>
        <dbReference type="EMBL" id="RYQ93740.1"/>
    </source>
</evidence>
<dbReference type="Gramene" id="arahy.Tifrunner.gnm2.ann2.Ah19g544700.1">
    <property type="protein sequence ID" value="arahy.Tifrunner.gnm2.ann2.Ah19g544700.1-CDS-1"/>
    <property type="gene ID" value="arahy.Tifrunner.gnm2.ann2.Ah19g544700"/>
</dbReference>
<organism evidence="1 2">
    <name type="scientific">Arachis hypogaea</name>
    <name type="common">Peanut</name>
    <dbReference type="NCBI Taxonomy" id="3818"/>
    <lineage>
        <taxon>Eukaryota</taxon>
        <taxon>Viridiplantae</taxon>
        <taxon>Streptophyta</taxon>
        <taxon>Embryophyta</taxon>
        <taxon>Tracheophyta</taxon>
        <taxon>Spermatophyta</taxon>
        <taxon>Magnoliopsida</taxon>
        <taxon>eudicotyledons</taxon>
        <taxon>Gunneridae</taxon>
        <taxon>Pentapetalae</taxon>
        <taxon>rosids</taxon>
        <taxon>fabids</taxon>
        <taxon>Fabales</taxon>
        <taxon>Fabaceae</taxon>
        <taxon>Papilionoideae</taxon>
        <taxon>50 kb inversion clade</taxon>
        <taxon>dalbergioids sensu lato</taxon>
        <taxon>Dalbergieae</taxon>
        <taxon>Pterocarpus clade</taxon>
        <taxon>Arachis</taxon>
    </lineage>
</organism>
<accession>A0A444XVB9</accession>
<reference evidence="1 2" key="1">
    <citation type="submission" date="2019-01" db="EMBL/GenBank/DDBJ databases">
        <title>Sequencing of cultivated peanut Arachis hypogaea provides insights into genome evolution and oil improvement.</title>
        <authorList>
            <person name="Chen X."/>
        </authorList>
    </citation>
    <scope>NUCLEOTIDE SEQUENCE [LARGE SCALE GENOMIC DNA]</scope>
    <source>
        <strain evidence="2">cv. Fuhuasheng</strain>
        <tissue evidence="1">Leaves</tissue>
    </source>
</reference>
<proteinExistence type="predicted"/>
<dbReference type="PANTHER" id="PTHR31439">
    <property type="entry name" value="EXPRESSED PROTEIN"/>
    <property type="match status" value="1"/>
</dbReference>